<dbReference type="RefSeq" id="XP_029708445.2">
    <property type="nucleotide sequence ID" value="XM_029852585.2"/>
</dbReference>
<evidence type="ECO:0000256" key="7">
    <source>
        <dbReference type="ARBA" id="ARBA00023136"/>
    </source>
</evidence>
<evidence type="ECO:0000256" key="9">
    <source>
        <dbReference type="ARBA" id="ARBA00023224"/>
    </source>
</evidence>
<keyword evidence="4 10" id="KW-0812">Transmembrane</keyword>
<comment type="subcellular location">
    <subcellularLocation>
        <location evidence="1 10">Cell membrane</location>
        <topology evidence="1 10">Multi-pass membrane protein</topology>
    </subcellularLocation>
</comment>
<dbReference type="PANTHER" id="PTHR21137:SF35">
    <property type="entry name" value="ODORANT RECEPTOR 19A-RELATED"/>
    <property type="match status" value="1"/>
</dbReference>
<feature type="transmembrane region" description="Helical" evidence="10">
    <location>
        <begin position="379"/>
        <end position="402"/>
    </location>
</feature>
<dbReference type="Proteomes" id="UP000069940">
    <property type="component" value="Unassembled WGS sequence"/>
</dbReference>
<evidence type="ECO:0000313" key="11">
    <source>
        <dbReference type="EnsemblMetazoa" id="AALFPA23_015720.P22917"/>
    </source>
</evidence>
<keyword evidence="8 10" id="KW-0675">Receptor</keyword>
<evidence type="ECO:0000256" key="6">
    <source>
        <dbReference type="ARBA" id="ARBA00022989"/>
    </source>
</evidence>
<feature type="transmembrane region" description="Helical" evidence="10">
    <location>
        <begin position="149"/>
        <end position="167"/>
    </location>
</feature>
<dbReference type="EnsemblMetazoa" id="AALFPA23_015720.R22917">
    <property type="protein sequence ID" value="AALFPA23_015720.P22917"/>
    <property type="gene ID" value="AALFPA23_015720"/>
</dbReference>
<feature type="transmembrane region" description="Helical" evidence="10">
    <location>
        <begin position="298"/>
        <end position="319"/>
    </location>
</feature>
<dbReference type="PANTHER" id="PTHR21137">
    <property type="entry name" value="ODORANT RECEPTOR"/>
    <property type="match status" value="1"/>
</dbReference>
<protein>
    <recommendedName>
        <fullName evidence="10">Odorant receptor</fullName>
    </recommendedName>
</protein>
<reference evidence="12" key="1">
    <citation type="journal article" date="2015" name="Proc. Natl. Acad. Sci. U.S.A.">
        <title>Genome sequence of the Asian Tiger mosquito, Aedes albopictus, reveals insights into its biology, genetics, and evolution.</title>
        <authorList>
            <person name="Chen X.G."/>
            <person name="Jiang X."/>
            <person name="Gu J."/>
            <person name="Xu M."/>
            <person name="Wu Y."/>
            <person name="Deng Y."/>
            <person name="Zhang C."/>
            <person name="Bonizzoni M."/>
            <person name="Dermauw W."/>
            <person name="Vontas J."/>
            <person name="Armbruster P."/>
            <person name="Huang X."/>
            <person name="Yang Y."/>
            <person name="Zhang H."/>
            <person name="He W."/>
            <person name="Peng H."/>
            <person name="Liu Y."/>
            <person name="Wu K."/>
            <person name="Chen J."/>
            <person name="Lirakis M."/>
            <person name="Topalis P."/>
            <person name="Van Leeuwen T."/>
            <person name="Hall A.B."/>
            <person name="Jiang X."/>
            <person name="Thorpe C."/>
            <person name="Mueller R.L."/>
            <person name="Sun C."/>
            <person name="Waterhouse R.M."/>
            <person name="Yan G."/>
            <person name="Tu Z.J."/>
            <person name="Fang X."/>
            <person name="James A.A."/>
        </authorList>
    </citation>
    <scope>NUCLEOTIDE SEQUENCE [LARGE SCALE GENOMIC DNA]</scope>
    <source>
        <strain evidence="12">Foshan</strain>
    </source>
</reference>
<keyword evidence="5 10" id="KW-0552">Olfaction</keyword>
<evidence type="ECO:0000256" key="5">
    <source>
        <dbReference type="ARBA" id="ARBA00022725"/>
    </source>
</evidence>
<accession>A0ABM1Z799</accession>
<feature type="transmembrane region" description="Helical" evidence="10">
    <location>
        <begin position="187"/>
        <end position="214"/>
    </location>
</feature>
<keyword evidence="7 10" id="KW-0472">Membrane</keyword>
<organism evidence="11 12">
    <name type="scientific">Aedes albopictus</name>
    <name type="common">Asian tiger mosquito</name>
    <name type="synonym">Stegomyia albopicta</name>
    <dbReference type="NCBI Taxonomy" id="7160"/>
    <lineage>
        <taxon>Eukaryota</taxon>
        <taxon>Metazoa</taxon>
        <taxon>Ecdysozoa</taxon>
        <taxon>Arthropoda</taxon>
        <taxon>Hexapoda</taxon>
        <taxon>Insecta</taxon>
        <taxon>Pterygota</taxon>
        <taxon>Neoptera</taxon>
        <taxon>Endopterygota</taxon>
        <taxon>Diptera</taxon>
        <taxon>Nematocera</taxon>
        <taxon>Culicoidea</taxon>
        <taxon>Culicidae</taxon>
        <taxon>Culicinae</taxon>
        <taxon>Aedini</taxon>
        <taxon>Aedes</taxon>
        <taxon>Stegomyia</taxon>
    </lineage>
</organism>
<sequence length="405" mass="46822">MLQKLRLGWNRIRTEATHFWSDDGPGGDCFWWLDAMLVLAGLRSKLSTRWIGAHIIQHLCNALFAFEVMVLVSQVWNGLDDTWDDVAEKVMGLLKITSPCLAIMKVLVMIHLRKPLAILRDFIFDRCVNSGDKTYDEVEQEKLNQFGRTMFRAMFAFIAIEMILLSIPNRTMASMFQMPSWGASTFLYYFFVSTLPLGLLPRLWSHLSYIGILVMGMRMKLGMLVHRYRLMMNVSNLDLNQYFGDMNRNLREAVTQQLHFLRQFHILANAIGKAFLLIHYYSIFSIGTIMFMGKHMGINVFSAAFVVMSLALLLEYYVWCYIVQSIKETATSIGDLIYEICALIPYNQNFHSEYVQLRTSLIIIWINNRNGYTVSCFGILRLSILAFVNLLDVAYTVLMFLINMT</sequence>
<feature type="transmembrane region" description="Helical" evidence="10">
    <location>
        <begin position="270"/>
        <end position="292"/>
    </location>
</feature>
<evidence type="ECO:0000256" key="2">
    <source>
        <dbReference type="ARBA" id="ARBA00022475"/>
    </source>
</evidence>
<comment type="caution">
    <text evidence="10">Lacks conserved residue(s) required for the propagation of feature annotation.</text>
</comment>
<keyword evidence="12" id="KW-1185">Reference proteome</keyword>
<evidence type="ECO:0000256" key="3">
    <source>
        <dbReference type="ARBA" id="ARBA00022606"/>
    </source>
</evidence>
<keyword evidence="3 10" id="KW-0716">Sensory transduction</keyword>
<name>A0ABM1Z799_AEDAL</name>
<evidence type="ECO:0000256" key="1">
    <source>
        <dbReference type="ARBA" id="ARBA00004651"/>
    </source>
</evidence>
<evidence type="ECO:0000256" key="4">
    <source>
        <dbReference type="ARBA" id="ARBA00022692"/>
    </source>
</evidence>
<dbReference type="InterPro" id="IPR004117">
    <property type="entry name" value="7tm6_olfct_rcpt"/>
</dbReference>
<evidence type="ECO:0000313" key="12">
    <source>
        <dbReference type="Proteomes" id="UP000069940"/>
    </source>
</evidence>
<proteinExistence type="inferred from homology"/>
<evidence type="ECO:0000256" key="10">
    <source>
        <dbReference type="RuleBase" id="RU351113"/>
    </source>
</evidence>
<dbReference type="GeneID" id="109417564"/>
<keyword evidence="2" id="KW-1003">Cell membrane</keyword>
<comment type="similarity">
    <text evidence="10">Belongs to the insect chemoreceptor superfamily. Heteromeric odorant receptor channel (TC 1.A.69) family.</text>
</comment>
<keyword evidence="9 10" id="KW-0807">Transducer</keyword>
<reference evidence="11" key="2">
    <citation type="submission" date="2025-05" db="UniProtKB">
        <authorList>
            <consortium name="EnsemblMetazoa"/>
        </authorList>
    </citation>
    <scope>IDENTIFICATION</scope>
    <source>
        <strain evidence="11">Foshan</strain>
    </source>
</reference>
<evidence type="ECO:0000256" key="8">
    <source>
        <dbReference type="ARBA" id="ARBA00023170"/>
    </source>
</evidence>
<keyword evidence="6 10" id="KW-1133">Transmembrane helix</keyword>
<dbReference type="Pfam" id="PF02949">
    <property type="entry name" value="7tm_6"/>
    <property type="match status" value="1"/>
</dbReference>